<dbReference type="EMBL" id="QTSX02004997">
    <property type="protein sequence ID" value="KAJ9062639.1"/>
    <property type="molecule type" value="Genomic_DNA"/>
</dbReference>
<organism evidence="1 2">
    <name type="scientific">Entomophthora muscae</name>
    <dbReference type="NCBI Taxonomy" id="34485"/>
    <lineage>
        <taxon>Eukaryota</taxon>
        <taxon>Fungi</taxon>
        <taxon>Fungi incertae sedis</taxon>
        <taxon>Zoopagomycota</taxon>
        <taxon>Entomophthoromycotina</taxon>
        <taxon>Entomophthoromycetes</taxon>
        <taxon>Entomophthorales</taxon>
        <taxon>Entomophthoraceae</taxon>
        <taxon>Entomophthora</taxon>
    </lineage>
</organism>
<reference evidence="1" key="1">
    <citation type="submission" date="2022-04" db="EMBL/GenBank/DDBJ databases">
        <title>Genome of the entomopathogenic fungus Entomophthora muscae.</title>
        <authorList>
            <person name="Elya C."/>
            <person name="Lovett B.R."/>
            <person name="Lee E."/>
            <person name="Macias A.M."/>
            <person name="Hajek A.E."/>
            <person name="De Bivort B.L."/>
            <person name="Kasson M.T."/>
            <person name="De Fine Licht H.H."/>
            <person name="Stajich J.E."/>
        </authorList>
    </citation>
    <scope>NUCLEOTIDE SEQUENCE</scope>
    <source>
        <strain evidence="1">Berkeley</strain>
    </source>
</reference>
<sequence>MAYPHAMSTDFISLSKIAAASRNHLHFGVEKLGLKKTHAAERAHVQEFTYNDSFPPLERQLYPLGERATDSQYYPHVVHRFGRHSFLGVRSDILHFVSQIKTSLKKYRHLLIAALNNPDTATVNQAFSKINLADSLVILEEEAKRAQRQNNMNFRISQARRRIAYHLDPSRSPAVFYTVTLKTMARELKLDHFTDDHDTFITMTICGKLIVIDIDISNAGDILKVKVNHPNDDNFSEKIDKMILDDLKSYNMVAVYSNIAALAALDIQSSVNSKIDFLHVFRALGHDLDFIYQMELKSLGDDLRAHMHAGIGFPLTHYKHWGPSLICWSPPNPEFPPPASELHSWLATHDLPKGTQQAYFGLDLVTASHPFLPPHIKGYYHPEPWTLDPSDQMLFNCTEVSFQPPSTEKCIVLTHATPSLVAPLQWAFILDPPLLAFQTIANQLSGLPFTPASHIKDMPLFRDLMLLSTFSEDNINIDPNTVYFDPDSYWVASLKSCPISQRYHMLKDYNPAPCLTVHRIPFFHPQELSNIIQIIRQQNTFNALYNSCFNPETLLDSEVASKLTSVDIEFSFTCQPMGISVRFPCPKECVTLTFFPQLKGPPVTIEFHPAAEFMHLSKSVQHLVTNSLSIPLAVGFILKRFAPAM</sequence>
<dbReference type="Proteomes" id="UP001165960">
    <property type="component" value="Unassembled WGS sequence"/>
</dbReference>
<evidence type="ECO:0000313" key="2">
    <source>
        <dbReference type="Proteomes" id="UP001165960"/>
    </source>
</evidence>
<name>A0ACC2SK37_9FUNG</name>
<evidence type="ECO:0000313" key="1">
    <source>
        <dbReference type="EMBL" id="KAJ9062639.1"/>
    </source>
</evidence>
<protein>
    <submittedName>
        <fullName evidence="1">Uncharacterized protein</fullName>
    </submittedName>
</protein>
<gene>
    <name evidence="1" type="ORF">DSO57_1008662</name>
</gene>
<comment type="caution">
    <text evidence="1">The sequence shown here is derived from an EMBL/GenBank/DDBJ whole genome shotgun (WGS) entry which is preliminary data.</text>
</comment>
<keyword evidence="2" id="KW-1185">Reference proteome</keyword>
<accession>A0ACC2SK37</accession>
<proteinExistence type="predicted"/>